<keyword evidence="2" id="KW-1133">Transmembrane helix</keyword>
<accession>A0A132B9Q1</accession>
<dbReference type="AlphaFoldDB" id="A0A132B9Q1"/>
<protein>
    <submittedName>
        <fullName evidence="3">Uncharacterized protein</fullName>
    </submittedName>
</protein>
<keyword evidence="2" id="KW-0812">Transmembrane</keyword>
<feature type="compositionally biased region" description="Pro residues" evidence="1">
    <location>
        <begin position="600"/>
        <end position="609"/>
    </location>
</feature>
<sequence length="744" mass="83839">MQLSSFRQSTANCMLQSQFSRHSFRTIPRLPGQVVSTAGSRPRKRDFAFLRRVPCLILVLPLSRIDSSQRQQRAQRPRDFHILIIFVGLFSVLFLIGFMAERRNLGNQNAGPNFKGVGPQDGEEKIPAISAFEIQTMNHFLEAAMSGIMPGGEKTSLPLFPQEGMKFLAQPYKDWAPEPFSKMPGPSTPFGGQMETSPPPMIRIMHIMSGLDSIMEDAFSLTPPETVGRSFKLMKTKIWFGIAPMSEAQWKSKGLDEQDNIEEALAVIELVIDVWTHLCTPKIQGDIRHVHNKMWAEIDVFQDALVAEAGSRGETIEYNFTQLWHEYIKSWLYTHLKTLQKVWKDRFIAVMQSGRQISETHGTIRIDHYAMMVLNKIQDIYLDADIYVRQRTEGFITADRRIDPRLAQIEAPKAQLNAAYAGIFAEMEGKMRGMMKQMMDARIAERHRVMPTPDFLEAPSLVTDREFVHKGLSYEIDAPLERKVEGWVRERMEDKVEEFGFVVYRLSYSGSEDEWSKAVKMIEDGINSGWEGIKDADKIKGKARLHWIDGREEMIAEGNMDGARKDFQTITSLPTFPSNLSKTVFLAVTPNALSSFDPSAAPPSDPLPPLFDTSSTTTEKNTLASAGDFRPFLHAIDASYSPESSEASASNPTSTTQPKTERKFPKGYTGTFPILDQLVWSDLLGLHVAGGRVGLEDMWALSLQHPWGVYVGPTTGVRRREWREMREGMGVLLDKGKNGGCVTS</sequence>
<feature type="region of interest" description="Disordered" evidence="1">
    <location>
        <begin position="597"/>
        <end position="619"/>
    </location>
</feature>
<gene>
    <name evidence="3" type="ORF">LY89DRAFT_676349</name>
</gene>
<dbReference type="InParanoid" id="A0A132B9Q1"/>
<evidence type="ECO:0000256" key="2">
    <source>
        <dbReference type="SAM" id="Phobius"/>
    </source>
</evidence>
<keyword evidence="4" id="KW-1185">Reference proteome</keyword>
<dbReference type="GeneID" id="28823302"/>
<dbReference type="STRING" id="149040.A0A132B9Q1"/>
<reference evidence="3 4" key="1">
    <citation type="submission" date="2015-10" db="EMBL/GenBank/DDBJ databases">
        <title>Full genome of DAOMC 229536 Phialocephala scopiformis, a fungal endophyte of spruce producing the potent anti-insectan compound rugulosin.</title>
        <authorList>
            <consortium name="DOE Joint Genome Institute"/>
            <person name="Walker A.K."/>
            <person name="Frasz S.L."/>
            <person name="Seifert K.A."/>
            <person name="Miller J.D."/>
            <person name="Mondo S.J."/>
            <person name="Labutti K."/>
            <person name="Lipzen A."/>
            <person name="Dockter R."/>
            <person name="Kennedy M."/>
            <person name="Grigoriev I.V."/>
            <person name="Spatafora J.W."/>
        </authorList>
    </citation>
    <scope>NUCLEOTIDE SEQUENCE [LARGE SCALE GENOMIC DNA]</scope>
    <source>
        <strain evidence="3 4">CBS 120377</strain>
    </source>
</reference>
<organism evidence="3 4">
    <name type="scientific">Mollisia scopiformis</name>
    <name type="common">Conifer needle endophyte fungus</name>
    <name type="synonym">Phialocephala scopiformis</name>
    <dbReference type="NCBI Taxonomy" id="149040"/>
    <lineage>
        <taxon>Eukaryota</taxon>
        <taxon>Fungi</taxon>
        <taxon>Dikarya</taxon>
        <taxon>Ascomycota</taxon>
        <taxon>Pezizomycotina</taxon>
        <taxon>Leotiomycetes</taxon>
        <taxon>Helotiales</taxon>
        <taxon>Mollisiaceae</taxon>
        <taxon>Mollisia</taxon>
    </lineage>
</organism>
<keyword evidence="2" id="KW-0472">Membrane</keyword>
<feature type="transmembrane region" description="Helical" evidence="2">
    <location>
        <begin position="80"/>
        <end position="100"/>
    </location>
</feature>
<feature type="compositionally biased region" description="Low complexity" evidence="1">
    <location>
        <begin position="641"/>
        <end position="656"/>
    </location>
</feature>
<evidence type="ECO:0000256" key="1">
    <source>
        <dbReference type="SAM" id="MobiDB-lite"/>
    </source>
</evidence>
<dbReference type="KEGG" id="psco:LY89DRAFT_676349"/>
<dbReference type="EMBL" id="KQ947433">
    <property type="protein sequence ID" value="KUJ08973.1"/>
    <property type="molecule type" value="Genomic_DNA"/>
</dbReference>
<dbReference type="Proteomes" id="UP000070700">
    <property type="component" value="Unassembled WGS sequence"/>
</dbReference>
<evidence type="ECO:0000313" key="3">
    <source>
        <dbReference type="EMBL" id="KUJ08973.1"/>
    </source>
</evidence>
<evidence type="ECO:0000313" key="4">
    <source>
        <dbReference type="Proteomes" id="UP000070700"/>
    </source>
</evidence>
<dbReference type="OrthoDB" id="3437405at2759"/>
<dbReference type="RefSeq" id="XP_018063328.1">
    <property type="nucleotide sequence ID" value="XM_018213576.1"/>
</dbReference>
<proteinExistence type="predicted"/>
<name>A0A132B9Q1_MOLSC</name>
<feature type="region of interest" description="Disordered" evidence="1">
    <location>
        <begin position="641"/>
        <end position="666"/>
    </location>
</feature>